<accession>R0KQI9</accession>
<dbReference type="SMART" id="SM00530">
    <property type="entry name" value="HTH_XRE"/>
    <property type="match status" value="1"/>
</dbReference>
<evidence type="ECO:0000259" key="3">
    <source>
        <dbReference type="PROSITE" id="PS50943"/>
    </source>
</evidence>
<evidence type="ECO:0000256" key="2">
    <source>
        <dbReference type="ARBA" id="ARBA00035107"/>
    </source>
</evidence>
<protein>
    <recommendedName>
        <fullName evidence="3">HTH cro/C1-type domain-containing protein</fullName>
    </recommendedName>
</protein>
<comment type="function">
    <text evidence="2">Transcriptional coactivator that stimulates GCN4-dependent transcriptional activity by bridging the DNA-binding region of GCN4 and TBP (SPT15), thereby recruiting TBP to GCN4-bound promoters. Involved in induction of the ribosome quality control (RQC) pathway; a pathway that degrades nascent peptide chains during problematic translation. Required to prevent stalled ribosomes from frameshifting.</text>
</comment>
<dbReference type="VEuPathDB" id="MicrosporidiaDB:NBO_434g0003"/>
<gene>
    <name evidence="4" type="ORF">NBO_434g0003</name>
</gene>
<dbReference type="InterPro" id="IPR001387">
    <property type="entry name" value="Cro/C1-type_HTH"/>
</dbReference>
<proteinExistence type="inferred from homology"/>
<dbReference type="OMA" id="ARAQKGM"/>
<comment type="similarity">
    <text evidence="1">Belongs to the MBF1 family.</text>
</comment>
<dbReference type="SUPFAM" id="SSF47413">
    <property type="entry name" value="lambda repressor-like DNA-binding domains"/>
    <property type="match status" value="1"/>
</dbReference>
<feature type="domain" description="HTH cro/C1-type" evidence="3">
    <location>
        <begin position="40"/>
        <end position="93"/>
    </location>
</feature>
<dbReference type="Gene3D" id="1.10.260.40">
    <property type="entry name" value="lambda repressor-like DNA-binding domains"/>
    <property type="match status" value="1"/>
</dbReference>
<dbReference type="EMBL" id="KB909342">
    <property type="protein sequence ID" value="EOB12472.1"/>
    <property type="molecule type" value="Genomic_DNA"/>
</dbReference>
<dbReference type="PROSITE" id="PS50943">
    <property type="entry name" value="HTH_CROC1"/>
    <property type="match status" value="1"/>
</dbReference>
<sequence>MYDDKPIIIRKTKKETGPKNIVSLDDKELKLVPRNVSEKIKRGREKLMMNQKELAMKLGKKVSVISEWEAGKAQFEEKLAKKFEQILNVKFEE</sequence>
<dbReference type="CDD" id="cd00093">
    <property type="entry name" value="HTH_XRE"/>
    <property type="match status" value="1"/>
</dbReference>
<dbReference type="HOGENOM" id="CLU_176427_0_0_1"/>
<reference evidence="4 5" key="1">
    <citation type="journal article" date="2013" name="BMC Genomics">
        <title>Comparative genomics of parasitic silkworm microsporidia reveal an association between genome expansion and host adaptation.</title>
        <authorList>
            <person name="Pan G."/>
            <person name="Xu J."/>
            <person name="Li T."/>
            <person name="Xia Q."/>
            <person name="Liu S.L."/>
            <person name="Zhang G."/>
            <person name="Li S."/>
            <person name="Li C."/>
            <person name="Liu H."/>
            <person name="Yang L."/>
            <person name="Liu T."/>
            <person name="Zhang X."/>
            <person name="Wu Z."/>
            <person name="Fan W."/>
            <person name="Dang X."/>
            <person name="Xiang H."/>
            <person name="Tao M."/>
            <person name="Li Y."/>
            <person name="Hu J."/>
            <person name="Li Z."/>
            <person name="Lin L."/>
            <person name="Luo J."/>
            <person name="Geng L."/>
            <person name="Wang L."/>
            <person name="Long M."/>
            <person name="Wan Y."/>
            <person name="He N."/>
            <person name="Zhang Z."/>
            <person name="Lu C."/>
            <person name="Keeling P.J."/>
            <person name="Wang J."/>
            <person name="Xiang Z."/>
            <person name="Zhou Z."/>
        </authorList>
    </citation>
    <scope>NUCLEOTIDE SEQUENCE [LARGE SCALE GENOMIC DNA]</scope>
    <source>
        <strain evidence="5">CQ1 / CVCC 102059</strain>
    </source>
</reference>
<evidence type="ECO:0000313" key="4">
    <source>
        <dbReference type="EMBL" id="EOB12472.1"/>
    </source>
</evidence>
<name>R0KQI9_NOSB1</name>
<evidence type="ECO:0000313" key="5">
    <source>
        <dbReference type="Proteomes" id="UP000016927"/>
    </source>
</evidence>
<dbReference type="Proteomes" id="UP000016927">
    <property type="component" value="Unassembled WGS sequence"/>
</dbReference>
<dbReference type="Pfam" id="PF01381">
    <property type="entry name" value="HTH_3"/>
    <property type="match status" value="1"/>
</dbReference>
<dbReference type="GO" id="GO:0003677">
    <property type="term" value="F:DNA binding"/>
    <property type="evidence" value="ECO:0007669"/>
    <property type="project" value="InterPro"/>
</dbReference>
<dbReference type="InterPro" id="IPR010982">
    <property type="entry name" value="Lambda_DNA-bd_dom_sf"/>
</dbReference>
<dbReference type="AlphaFoldDB" id="R0KQI9"/>
<keyword evidence="5" id="KW-1185">Reference proteome</keyword>
<dbReference type="OrthoDB" id="10253401at2759"/>
<evidence type="ECO:0000256" key="1">
    <source>
        <dbReference type="ARBA" id="ARBA00009802"/>
    </source>
</evidence>
<dbReference type="STRING" id="578461.R0KQI9"/>
<organism evidence="4 5">
    <name type="scientific">Nosema bombycis (strain CQ1 / CVCC 102059)</name>
    <name type="common">Microsporidian parasite</name>
    <name type="synonym">Pebrine of silkworm</name>
    <dbReference type="NCBI Taxonomy" id="578461"/>
    <lineage>
        <taxon>Eukaryota</taxon>
        <taxon>Fungi</taxon>
        <taxon>Fungi incertae sedis</taxon>
        <taxon>Microsporidia</taxon>
        <taxon>Nosematidae</taxon>
        <taxon>Nosema</taxon>
    </lineage>
</organism>